<evidence type="ECO:0000313" key="3">
    <source>
        <dbReference type="EMBL" id="QGR10044.1"/>
    </source>
</evidence>
<geneLocation type="plasmid" evidence="3">
    <name>pMSR2D</name>
</geneLocation>
<organism evidence="3 4">
    <name type="scientific">Pantoea phytobeneficialis</name>
    <dbReference type="NCBI Taxonomy" id="2052056"/>
    <lineage>
        <taxon>Bacteria</taxon>
        <taxon>Pseudomonadati</taxon>
        <taxon>Pseudomonadota</taxon>
        <taxon>Gammaproteobacteria</taxon>
        <taxon>Enterobacterales</taxon>
        <taxon>Erwiniaceae</taxon>
        <taxon>Pantoea</taxon>
    </lineage>
</organism>
<protein>
    <submittedName>
        <fullName evidence="3">4-carboxymuconolactone decarboxylase</fullName>
    </submittedName>
    <submittedName>
        <fullName evidence="2">Carboxymuconolactone decarboxylase family protein</fullName>
    </submittedName>
</protein>
<evidence type="ECO:0000313" key="2">
    <source>
        <dbReference type="EMBL" id="MDO6409661.1"/>
    </source>
</evidence>
<evidence type="ECO:0000313" key="5">
    <source>
        <dbReference type="Proteomes" id="UP001171299"/>
    </source>
</evidence>
<reference evidence="4" key="1">
    <citation type="submission" date="2017-11" db="EMBL/GenBank/DDBJ databases">
        <title>Genome sequence of Pantoea sp. MSR2.</title>
        <authorList>
            <person name="Nascimento F.X."/>
        </authorList>
    </citation>
    <scope>NUCLEOTIDE SEQUENCE [LARGE SCALE GENOMIC DNA]</scope>
    <source>
        <strain evidence="4">MSR2</strain>
        <plasmid evidence="4">pmsr2d</plasmid>
    </source>
</reference>
<dbReference type="Proteomes" id="UP001171299">
    <property type="component" value="Unassembled WGS sequence"/>
</dbReference>
<accession>A0AAP9HCA4</accession>
<dbReference type="Gene3D" id="1.20.1290.10">
    <property type="entry name" value="AhpD-like"/>
    <property type="match status" value="1"/>
</dbReference>
<geneLocation type="plasmid" evidence="4">
    <name>pmsr2d</name>
</geneLocation>
<dbReference type="RefSeq" id="WP_208727232.1">
    <property type="nucleotide sequence ID" value="NZ_CP024640.1"/>
</dbReference>
<dbReference type="InterPro" id="IPR052512">
    <property type="entry name" value="4CMD/NDH-1_regulator"/>
</dbReference>
<dbReference type="PANTHER" id="PTHR33570">
    <property type="entry name" value="4-CARBOXYMUCONOLACTONE DECARBOXYLASE FAMILY PROTEIN"/>
    <property type="match status" value="1"/>
</dbReference>
<evidence type="ECO:0000259" key="1">
    <source>
        <dbReference type="Pfam" id="PF02627"/>
    </source>
</evidence>
<keyword evidence="5" id="KW-1185">Reference proteome</keyword>
<dbReference type="AlphaFoldDB" id="A0AAP9HCA4"/>
<reference evidence="3" key="2">
    <citation type="journal article" date="2020" name="Environ. Microbiol.">
        <title>The extreme plant-growth-promoting properties of Pantoea phytobeneficialis MSR2 revealed by functional and genomic analysis.</title>
        <authorList>
            <person name="Nascimento F.X."/>
            <person name="Hernandez A.G."/>
            <person name="Glick B.R."/>
            <person name="Rossi M.J."/>
        </authorList>
    </citation>
    <scope>NUCLEOTIDE SEQUENCE</scope>
    <source>
        <strain evidence="3">MSR2</strain>
    </source>
</reference>
<dbReference type="InterPro" id="IPR003779">
    <property type="entry name" value="CMD-like"/>
</dbReference>
<dbReference type="KEGG" id="ppho:CTZ24_26675"/>
<evidence type="ECO:0000313" key="4">
    <source>
        <dbReference type="Proteomes" id="UP000424872"/>
    </source>
</evidence>
<gene>
    <name evidence="3" type="ORF">CTZ24_26675</name>
    <name evidence="2" type="ORF">Q3404_24090</name>
</gene>
<dbReference type="PANTHER" id="PTHR33570:SF2">
    <property type="entry name" value="CARBOXYMUCONOLACTONE DECARBOXYLASE-LIKE DOMAIN-CONTAINING PROTEIN"/>
    <property type="match status" value="1"/>
</dbReference>
<dbReference type="Pfam" id="PF02627">
    <property type="entry name" value="CMD"/>
    <property type="match status" value="2"/>
</dbReference>
<proteinExistence type="predicted"/>
<name>A0AAP9HCA4_9GAMM</name>
<sequence length="218" mass="23424">MNTTASLNATQRAIIPIAAWTAKGDLPALSQALNAGLDSGLTINEIKEVLLQMYAYCGFPRSLNGITTFMSVIKQRAEQGINDPVGKAPSPAPQDKSRTEVGSDIQTLIAGRVLKAEKGNFIEFLPEINQFLQEHLFADVIARDNLGLPDREIATIAALTGLGGVESQLKSHIGGGLNVGLTEQQVKDLFVVYGNTVVSHEAQRGMQLLDDVMASRPR</sequence>
<keyword evidence="3" id="KW-0614">Plasmid</keyword>
<dbReference type="EMBL" id="JAUOOM010000034">
    <property type="protein sequence ID" value="MDO6409661.1"/>
    <property type="molecule type" value="Genomic_DNA"/>
</dbReference>
<feature type="domain" description="Carboxymuconolactone decarboxylase-like" evidence="1">
    <location>
        <begin position="126"/>
        <end position="192"/>
    </location>
</feature>
<dbReference type="InterPro" id="IPR029032">
    <property type="entry name" value="AhpD-like"/>
</dbReference>
<dbReference type="GO" id="GO:0051920">
    <property type="term" value="F:peroxiredoxin activity"/>
    <property type="evidence" value="ECO:0007669"/>
    <property type="project" value="InterPro"/>
</dbReference>
<dbReference type="Proteomes" id="UP000424872">
    <property type="component" value="Plasmid pMSR2D"/>
</dbReference>
<dbReference type="SUPFAM" id="SSF69118">
    <property type="entry name" value="AhpD-like"/>
    <property type="match status" value="1"/>
</dbReference>
<reference evidence="2" key="3">
    <citation type="submission" date="2023-07" db="EMBL/GenBank/DDBJ databases">
        <title>The extreme plant-growth-promoting properties of Pantoea phytobeneficialis PF55 revealed by functional and genomic analysis.</title>
        <authorList>
            <person name="Nascimento F.X."/>
            <person name="Marcio R.J."/>
        </authorList>
    </citation>
    <scope>NUCLEOTIDE SEQUENCE</scope>
    <source>
        <strain evidence="2">PF55</strain>
    </source>
</reference>
<dbReference type="EMBL" id="CP024640">
    <property type="protein sequence ID" value="QGR10044.1"/>
    <property type="molecule type" value="Genomic_DNA"/>
</dbReference>
<feature type="domain" description="Carboxymuconolactone decarboxylase-like" evidence="1">
    <location>
        <begin position="6"/>
        <end position="64"/>
    </location>
</feature>